<sequence length="444" mass="50108">MEPIRQCDTSGSWLPLTLAQLDFWEEYSLQPDQSISTVAHCIDIEGAVDQAALIESITRTVTEADVLSVRFHLPSDGRQPLQRCAAEWTPNLVLRDLRGEPDPLQAAQRLMRADVEARCDLLQSPLAAQWLLRVSERRHLWYSRGHHIILDGYGMVLLERRCAQLYAHLIGRGEPGKPLKPFAHYLAEEEAYRRSQRFDEDRRFWRDYLDSSHDLSVLHKGEESDVAEERHAELALTETLERRLNAVANDTGIGWPDLLVMLTGLYLLQHQPAGHGSDALAVWLPFMSRWGSVSAYIPSLTVNILPLYVDAPGEESLGSFLNRMTNVLRRQRRHGRYRIEQFAADRGLSKGTRFLFSPLINVLPFDTPVFWGCRVERQVIATGPGDGFDLTYRGRSDGSALSLMLDADPAIVASDEYARHRRELPAFLARALSPGALTTAVAHL</sequence>
<organism evidence="2 3">
    <name type="scientific">Billgrantia endophytica</name>
    <dbReference type="NCBI Taxonomy" id="2033802"/>
    <lineage>
        <taxon>Bacteria</taxon>
        <taxon>Pseudomonadati</taxon>
        <taxon>Pseudomonadota</taxon>
        <taxon>Gammaproteobacteria</taxon>
        <taxon>Oceanospirillales</taxon>
        <taxon>Halomonadaceae</taxon>
        <taxon>Billgrantia</taxon>
    </lineage>
</organism>
<dbReference type="InterPro" id="IPR023213">
    <property type="entry name" value="CAT-like_dom_sf"/>
</dbReference>
<feature type="domain" description="Condensation" evidence="1">
    <location>
        <begin position="14"/>
        <end position="362"/>
    </location>
</feature>
<protein>
    <submittedName>
        <fullName evidence="2">Condensation protein</fullName>
    </submittedName>
</protein>
<comment type="caution">
    <text evidence="2">The sequence shown here is derived from an EMBL/GenBank/DDBJ whole genome shotgun (WGS) entry which is preliminary data.</text>
</comment>
<dbReference type="Gene3D" id="3.30.559.10">
    <property type="entry name" value="Chloramphenicol acetyltransferase-like domain"/>
    <property type="match status" value="1"/>
</dbReference>
<evidence type="ECO:0000313" key="3">
    <source>
        <dbReference type="Proteomes" id="UP000235803"/>
    </source>
</evidence>
<dbReference type="Pfam" id="PF00668">
    <property type="entry name" value="Condensation"/>
    <property type="match status" value="1"/>
</dbReference>
<accession>A0A2N7TZJ8</accession>
<proteinExistence type="predicted"/>
<keyword evidence="3" id="KW-1185">Reference proteome</keyword>
<dbReference type="OrthoDB" id="9757559at2"/>
<name>A0A2N7TZJ8_9GAMM</name>
<dbReference type="Proteomes" id="UP000235803">
    <property type="component" value="Unassembled WGS sequence"/>
</dbReference>
<dbReference type="GO" id="GO:0003824">
    <property type="term" value="F:catalytic activity"/>
    <property type="evidence" value="ECO:0007669"/>
    <property type="project" value="InterPro"/>
</dbReference>
<evidence type="ECO:0000259" key="1">
    <source>
        <dbReference type="Pfam" id="PF00668"/>
    </source>
</evidence>
<dbReference type="EMBL" id="PNRF01000034">
    <property type="protein sequence ID" value="PMR73605.1"/>
    <property type="molecule type" value="Genomic_DNA"/>
</dbReference>
<evidence type="ECO:0000313" key="2">
    <source>
        <dbReference type="EMBL" id="PMR73605.1"/>
    </source>
</evidence>
<dbReference type="AlphaFoldDB" id="A0A2N7TZJ8"/>
<dbReference type="RefSeq" id="WP_102654562.1">
    <property type="nucleotide sequence ID" value="NZ_PNRF01000034.1"/>
</dbReference>
<gene>
    <name evidence="2" type="ORF">C1H69_16960</name>
</gene>
<dbReference type="SUPFAM" id="SSF52777">
    <property type="entry name" value="CoA-dependent acyltransferases"/>
    <property type="match status" value="2"/>
</dbReference>
<reference evidence="2 3" key="1">
    <citation type="submission" date="2018-01" db="EMBL/GenBank/DDBJ databases">
        <title>Halomonas endophytica sp. nov., isolated from storage liquid in the stems of Populus euphratica.</title>
        <authorList>
            <person name="Chen C."/>
        </authorList>
    </citation>
    <scope>NUCLEOTIDE SEQUENCE [LARGE SCALE GENOMIC DNA]</scope>
    <source>
        <strain evidence="2 3">MC28</strain>
    </source>
</reference>
<dbReference type="Gene3D" id="3.30.559.30">
    <property type="entry name" value="Nonribosomal peptide synthetase, condensation domain"/>
    <property type="match status" value="1"/>
</dbReference>
<dbReference type="InterPro" id="IPR001242">
    <property type="entry name" value="Condensation_dom"/>
</dbReference>